<proteinExistence type="predicted"/>
<protein>
    <submittedName>
        <fullName evidence="2">Uncharacterized protein</fullName>
    </submittedName>
</protein>
<dbReference type="AlphaFoldDB" id="A0AAN8D3R8"/>
<gene>
    <name evidence="2" type="ORF">CesoFtcFv8_002758</name>
</gene>
<evidence type="ECO:0000256" key="1">
    <source>
        <dbReference type="SAM" id="MobiDB-lite"/>
    </source>
</evidence>
<name>A0AAN8D3R8_9TELE</name>
<dbReference type="Proteomes" id="UP001335648">
    <property type="component" value="Unassembled WGS sequence"/>
</dbReference>
<sequence>MGAEESCSVTADPFSSPVSLVFVVSDVSTKACPAVRNNKPPPTTGLQLRPPCSTGISATFHPRPCPRLPLTHTHTRGPYCPRGHTPDM</sequence>
<comment type="caution">
    <text evidence="2">The sequence shown here is derived from an EMBL/GenBank/DDBJ whole genome shotgun (WGS) entry which is preliminary data.</text>
</comment>
<evidence type="ECO:0000313" key="3">
    <source>
        <dbReference type="Proteomes" id="UP001335648"/>
    </source>
</evidence>
<organism evidence="2 3">
    <name type="scientific">Champsocephalus esox</name>
    <name type="common">pike icefish</name>
    <dbReference type="NCBI Taxonomy" id="159716"/>
    <lineage>
        <taxon>Eukaryota</taxon>
        <taxon>Metazoa</taxon>
        <taxon>Chordata</taxon>
        <taxon>Craniata</taxon>
        <taxon>Vertebrata</taxon>
        <taxon>Euteleostomi</taxon>
        <taxon>Actinopterygii</taxon>
        <taxon>Neopterygii</taxon>
        <taxon>Teleostei</taxon>
        <taxon>Neoteleostei</taxon>
        <taxon>Acanthomorphata</taxon>
        <taxon>Eupercaria</taxon>
        <taxon>Perciformes</taxon>
        <taxon>Notothenioidei</taxon>
        <taxon>Channichthyidae</taxon>
        <taxon>Champsocephalus</taxon>
    </lineage>
</organism>
<reference evidence="2 3" key="1">
    <citation type="journal article" date="2023" name="Mol. Biol. Evol.">
        <title>Genomics of Secondarily Temperate Adaptation in the Only Non-Antarctic Icefish.</title>
        <authorList>
            <person name="Rivera-Colon A.G."/>
            <person name="Rayamajhi N."/>
            <person name="Minhas B.F."/>
            <person name="Madrigal G."/>
            <person name="Bilyk K.T."/>
            <person name="Yoon V."/>
            <person name="Hune M."/>
            <person name="Gregory S."/>
            <person name="Cheng C.H.C."/>
            <person name="Catchen J.M."/>
        </authorList>
    </citation>
    <scope>NUCLEOTIDE SEQUENCE [LARGE SCALE GENOMIC DNA]</scope>
    <source>
        <strain evidence="2">JC2023a</strain>
    </source>
</reference>
<feature type="region of interest" description="Disordered" evidence="1">
    <location>
        <begin position="63"/>
        <end position="88"/>
    </location>
</feature>
<evidence type="ECO:0000313" key="2">
    <source>
        <dbReference type="EMBL" id="KAK5912930.1"/>
    </source>
</evidence>
<accession>A0AAN8D3R8</accession>
<keyword evidence="3" id="KW-1185">Reference proteome</keyword>
<dbReference type="EMBL" id="JAULUE010002047">
    <property type="protein sequence ID" value="KAK5912930.1"/>
    <property type="molecule type" value="Genomic_DNA"/>
</dbReference>